<dbReference type="EMBL" id="CP019475">
    <property type="protein sequence ID" value="UQC79450.1"/>
    <property type="molecule type" value="Genomic_DNA"/>
</dbReference>
<dbReference type="InterPro" id="IPR050282">
    <property type="entry name" value="Cycloisomerase_2"/>
</dbReference>
<evidence type="ECO:0000256" key="1">
    <source>
        <dbReference type="ARBA" id="ARBA00005564"/>
    </source>
</evidence>
<organism evidence="2 3">
    <name type="scientific">Colletotrichum lupini</name>
    <dbReference type="NCBI Taxonomy" id="145971"/>
    <lineage>
        <taxon>Eukaryota</taxon>
        <taxon>Fungi</taxon>
        <taxon>Dikarya</taxon>
        <taxon>Ascomycota</taxon>
        <taxon>Pezizomycotina</taxon>
        <taxon>Sordariomycetes</taxon>
        <taxon>Hypocreomycetidae</taxon>
        <taxon>Glomerellales</taxon>
        <taxon>Glomerellaceae</taxon>
        <taxon>Colletotrichum</taxon>
        <taxon>Colletotrichum acutatum species complex</taxon>
    </lineage>
</organism>
<evidence type="ECO:0000313" key="3">
    <source>
        <dbReference type="Proteomes" id="UP000830671"/>
    </source>
</evidence>
<dbReference type="PANTHER" id="PTHR30344:SF1">
    <property type="entry name" value="6-PHOSPHOGLUCONOLACTONASE"/>
    <property type="match status" value="1"/>
</dbReference>
<sequence>MPCPSGSSPRHGGFGALAAKFTRGNSLFLHFIADLGSTITSLQVTYSPGKIGIISSYGSFLAAPSGIAAEIEVSPDNKFIIASNRNDLTFRIPSPTPINQTTEPSDSPAVFEPMNNGTLSFVQLDPAGGSWPTYFKLNKKEDSVAMSLQTTTCVAIMKRDIETGKPGSIIAHIDNVGEVVTAGWDG</sequence>
<name>A0A9Q8SM51_9PEZI</name>
<dbReference type="SUPFAM" id="SSF51004">
    <property type="entry name" value="C-terminal (heme d1) domain of cytochrome cd1-nitrite reductase"/>
    <property type="match status" value="1"/>
</dbReference>
<dbReference type="InterPro" id="IPR011048">
    <property type="entry name" value="Haem_d1_sf"/>
</dbReference>
<dbReference type="Gene3D" id="2.130.10.10">
    <property type="entry name" value="YVTN repeat-like/Quinoprotein amine dehydrogenase"/>
    <property type="match status" value="1"/>
</dbReference>
<dbReference type="KEGG" id="clup:CLUP02_04930"/>
<accession>A0A9Q8SM51</accession>
<keyword evidence="3" id="KW-1185">Reference proteome</keyword>
<dbReference type="GO" id="GO:0017057">
    <property type="term" value="F:6-phosphogluconolactonase activity"/>
    <property type="evidence" value="ECO:0007669"/>
    <property type="project" value="TreeGrafter"/>
</dbReference>
<dbReference type="PANTHER" id="PTHR30344">
    <property type="entry name" value="6-PHOSPHOGLUCONOLACTONASE-RELATED"/>
    <property type="match status" value="1"/>
</dbReference>
<dbReference type="InterPro" id="IPR019405">
    <property type="entry name" value="Lactonase_7-beta_prop"/>
</dbReference>
<dbReference type="RefSeq" id="XP_049141082.1">
    <property type="nucleotide sequence ID" value="XM_049283939.1"/>
</dbReference>
<comment type="similarity">
    <text evidence="1">Belongs to the cycloisomerase 2 family.</text>
</comment>
<protein>
    <submittedName>
        <fullName evidence="2">Uncharacterized protein</fullName>
    </submittedName>
</protein>
<gene>
    <name evidence="2" type="ORF">CLUP02_04930</name>
</gene>
<dbReference type="Proteomes" id="UP000830671">
    <property type="component" value="Chromosome 3"/>
</dbReference>
<dbReference type="InterPro" id="IPR015943">
    <property type="entry name" value="WD40/YVTN_repeat-like_dom_sf"/>
</dbReference>
<reference evidence="2" key="1">
    <citation type="journal article" date="2021" name="Mol. Plant Microbe Interact.">
        <title>Complete Genome Sequence of the Plant-Pathogenic Fungus Colletotrichum lupini.</title>
        <authorList>
            <person name="Baroncelli R."/>
            <person name="Pensec F."/>
            <person name="Da Lio D."/>
            <person name="Boufleur T."/>
            <person name="Vicente I."/>
            <person name="Sarrocco S."/>
            <person name="Picot A."/>
            <person name="Baraldi E."/>
            <person name="Sukno S."/>
            <person name="Thon M."/>
            <person name="Le Floch G."/>
        </authorList>
    </citation>
    <scope>NUCLEOTIDE SEQUENCE</scope>
    <source>
        <strain evidence="2">IMI 504893</strain>
    </source>
</reference>
<dbReference type="Pfam" id="PF10282">
    <property type="entry name" value="Lactonase"/>
    <property type="match status" value="1"/>
</dbReference>
<proteinExistence type="inferred from homology"/>
<evidence type="ECO:0000313" key="2">
    <source>
        <dbReference type="EMBL" id="UQC79450.1"/>
    </source>
</evidence>
<dbReference type="AlphaFoldDB" id="A0A9Q8SM51"/>
<dbReference type="GeneID" id="73338949"/>